<sequence length="676" mass="75129">MTTDAAPQVNDLLIVTDATSSMNSYLQALRDVLPDIIRVSSLTRCFSRVGIIAYRDYGGRTSAAPVTEWSGWNYMDENDDNGKIITQTWLIDFANTLHGSGSYDWPEAAKTGLALAHSVMRDDATTIMLLFTDAPPHLLAVGGVPCQAEIVKLSDLRSFVGSGPGFVDSISGATLLSDGDRKAQVFALVHATDVQASLLYLTAMTNGNYYHLKSATSDVVSDLTMHVFLTWMGLASDQDEHFNDIVTTATYRNTDGLRDALKEGDSSLRRFMDPQAWQHQSSHVNFNMTLSEKAQGHGTTVIVTNPRASPMQALEARYANDAEYRVFVSQQLAAIIDTNASAVATHPVYGSLWRAVCADRANDARDGLVMAFGQAVDRITSETRRRKMKDWLAQSYDFSAVIQDAIGDMTEDERYPCVLFDPTENFTAVATAGGTDNRQVTDLTREELLEIGRSCDPSILRRLGKVLAQMKYVATEADLPAHLRDGPGVDVPRIPLALAKPEHKRSFWKLLLHTVVPGTQLSTRPAALLAALALRKGILPLRAVADQEMIAFSDKWNNLTTTENWNLGCLFLLLDADRDFEVRVSEGTIKRPRPDARVLCDEDRRLFRTLVDYKMLEQNLQTTLQARLATCKTGDAGSCGQDVGYDRIYQHMSDEHGGWWDNRDDEDVEDEWEYEY</sequence>
<dbReference type="OMA" id="ERSCGRY"/>
<organism evidence="1 2">
    <name type="scientific">Verticillium dahliae</name>
    <name type="common">Verticillium wilt</name>
    <dbReference type="NCBI Taxonomy" id="27337"/>
    <lineage>
        <taxon>Eukaryota</taxon>
        <taxon>Fungi</taxon>
        <taxon>Dikarya</taxon>
        <taxon>Ascomycota</taxon>
        <taxon>Pezizomycotina</taxon>
        <taxon>Sordariomycetes</taxon>
        <taxon>Hypocreomycetidae</taxon>
        <taxon>Glomerellales</taxon>
        <taxon>Plectosphaerellaceae</taxon>
        <taxon>Verticillium</taxon>
    </lineage>
</organism>
<dbReference type="AlphaFoldDB" id="A0AA45AIV1"/>
<dbReference type="EMBL" id="MPSH01000032">
    <property type="protein sequence ID" value="PNH28612.1"/>
    <property type="molecule type" value="Genomic_DNA"/>
</dbReference>
<gene>
    <name evidence="1" type="ORF">BJF96_g8079</name>
</gene>
<evidence type="ECO:0008006" key="3">
    <source>
        <dbReference type="Google" id="ProtNLM"/>
    </source>
</evidence>
<dbReference type="Proteomes" id="UP000236305">
    <property type="component" value="Unassembled WGS sequence"/>
</dbReference>
<proteinExistence type="predicted"/>
<evidence type="ECO:0000313" key="2">
    <source>
        <dbReference type="Proteomes" id="UP000236305"/>
    </source>
</evidence>
<dbReference type="SUPFAM" id="SSF53300">
    <property type="entry name" value="vWA-like"/>
    <property type="match status" value="1"/>
</dbReference>
<accession>A0AA45AIV1</accession>
<comment type="caution">
    <text evidence="1">The sequence shown here is derived from an EMBL/GenBank/DDBJ whole genome shotgun (WGS) entry which is preliminary data.</text>
</comment>
<reference evidence="1 2" key="1">
    <citation type="submission" date="2017-12" db="EMBL/GenBank/DDBJ databases">
        <title>Comparative genomics yields insights into virulence evolution of Verticillium dahliae.</title>
        <authorList>
            <person name="Fan R."/>
            <person name="Armitage A.D."/>
            <person name="Cascant-Lopez E."/>
            <person name="Sobczyk M."/>
            <person name="Cockerton H.M."/>
            <person name="Harrison R.J."/>
        </authorList>
    </citation>
    <scope>NUCLEOTIDE SEQUENCE [LARGE SCALE GENOMIC DNA]</scope>
    <source>
        <strain evidence="1 2">12008</strain>
    </source>
</reference>
<evidence type="ECO:0000313" key="1">
    <source>
        <dbReference type="EMBL" id="PNH28612.1"/>
    </source>
</evidence>
<dbReference type="Gene3D" id="3.40.50.410">
    <property type="entry name" value="von Willebrand factor, type A domain"/>
    <property type="match status" value="1"/>
</dbReference>
<dbReference type="InterPro" id="IPR036465">
    <property type="entry name" value="vWFA_dom_sf"/>
</dbReference>
<name>A0AA45AIV1_VERDA</name>
<protein>
    <recommendedName>
        <fullName evidence="3">VWFA domain-containing protein</fullName>
    </recommendedName>
</protein>